<dbReference type="EMBL" id="RYFG02000121">
    <property type="protein sequence ID" value="TRW89537.1"/>
    <property type="molecule type" value="Genomic_DNA"/>
</dbReference>
<name>A0ABY3C4Z6_9GAMM</name>
<evidence type="ECO:0000313" key="1">
    <source>
        <dbReference type="EMBL" id="TRW89537.1"/>
    </source>
</evidence>
<reference evidence="1 2" key="1">
    <citation type="journal article" date="2019" name="Antonie Van Leeuwenhoek">
        <title>Description of 'Ca. Methylobacter oryzae' KRF1, a novel species from the environmentally important Methylobacter clade 2.</title>
        <authorList>
            <person name="Khatri K."/>
            <person name="Mohite J.A."/>
            <person name="Pandit P.S."/>
            <person name="Bahulikar R."/>
            <person name="Rahalkar M.C."/>
        </authorList>
    </citation>
    <scope>NUCLEOTIDE SEQUENCE [LARGE SCALE GENOMIC DNA]</scope>
    <source>
        <strain evidence="1 2">KRF1</strain>
    </source>
</reference>
<organism evidence="1 2">
    <name type="scientific">Candidatus Methylobacter oryzae</name>
    <dbReference type="NCBI Taxonomy" id="2497749"/>
    <lineage>
        <taxon>Bacteria</taxon>
        <taxon>Pseudomonadati</taxon>
        <taxon>Pseudomonadota</taxon>
        <taxon>Gammaproteobacteria</taxon>
        <taxon>Methylococcales</taxon>
        <taxon>Methylococcaceae</taxon>
        <taxon>Methylobacter</taxon>
    </lineage>
</organism>
<dbReference type="RefSeq" id="WP_127028689.1">
    <property type="nucleotide sequence ID" value="NZ_RYFG02000121.1"/>
</dbReference>
<accession>A0ABY3C4Z6</accession>
<proteinExistence type="predicted"/>
<protein>
    <submittedName>
        <fullName evidence="1">Uncharacterized protein</fullName>
    </submittedName>
</protein>
<dbReference type="Proteomes" id="UP000733744">
    <property type="component" value="Unassembled WGS sequence"/>
</dbReference>
<comment type="caution">
    <text evidence="1">The sequence shown here is derived from an EMBL/GenBank/DDBJ whole genome shotgun (WGS) entry which is preliminary data.</text>
</comment>
<gene>
    <name evidence="1" type="ORF">EKO24_020965</name>
</gene>
<keyword evidence="2" id="KW-1185">Reference proteome</keyword>
<sequence length="143" mass="17004">MIEEKSESKSDFVAYLSVKNHEKINHELILPKIKEFFKVRNISDYKSIVEQACISDLDFKNTNFSDFFPHFYDYIIDKIYKDKEKNIETVVTYCITLDKTNCSKTCDKTGINYDDFFLYQKPVFYFIHIDIQDIFAFLKAEPA</sequence>
<evidence type="ECO:0000313" key="2">
    <source>
        <dbReference type="Proteomes" id="UP000733744"/>
    </source>
</evidence>